<dbReference type="AlphaFoldDB" id="A0A975U5A8"/>
<gene>
    <name evidence="2" type="primary">tsaB</name>
    <name evidence="2" type="ORF">KO353_07405</name>
</gene>
<reference evidence="2" key="1">
    <citation type="submission" date="2021-06" db="EMBL/GenBank/DDBJ databases">
        <title>Elioraea tepida, sp. nov., a moderately thermophilic aerobic anoxygenic phototrophic bacterium isolated from an alkaline siliceous hot spring mat community in Yellowstone National Park, WY, USA.</title>
        <authorList>
            <person name="Saini M.K."/>
            <person name="Yoshida S."/>
            <person name="Sebastian A."/>
            <person name="Hirose S."/>
            <person name="Hara E."/>
            <person name="Tamaki H."/>
            <person name="Soulier N.T."/>
            <person name="Albert I."/>
            <person name="Hanada S."/>
            <person name="Bryant D.A."/>
            <person name="Tank M."/>
        </authorList>
    </citation>
    <scope>NUCLEOTIDE SEQUENCE</scope>
    <source>
        <strain evidence="2">MS-P2</strain>
    </source>
</reference>
<dbReference type="InterPro" id="IPR022496">
    <property type="entry name" value="T6A_TsaB"/>
</dbReference>
<dbReference type="EMBL" id="CP076448">
    <property type="protein sequence ID" value="QXM26008.1"/>
    <property type="molecule type" value="Genomic_DNA"/>
</dbReference>
<proteinExistence type="predicted"/>
<evidence type="ECO:0000259" key="1">
    <source>
        <dbReference type="Pfam" id="PF00814"/>
    </source>
</evidence>
<dbReference type="RefSeq" id="WP_218287059.1">
    <property type="nucleotide sequence ID" value="NZ_CP076448.1"/>
</dbReference>
<dbReference type="GO" id="GO:0005829">
    <property type="term" value="C:cytosol"/>
    <property type="evidence" value="ECO:0007669"/>
    <property type="project" value="TreeGrafter"/>
</dbReference>
<dbReference type="Proteomes" id="UP000694001">
    <property type="component" value="Chromosome"/>
</dbReference>
<dbReference type="InterPro" id="IPR000905">
    <property type="entry name" value="Gcp-like_dom"/>
</dbReference>
<dbReference type="GO" id="GO:0061711">
    <property type="term" value="F:tRNA N(6)-L-threonylcarbamoyladenine synthase activity"/>
    <property type="evidence" value="ECO:0007669"/>
    <property type="project" value="UniProtKB-EC"/>
</dbReference>
<dbReference type="Pfam" id="PF00814">
    <property type="entry name" value="TsaD"/>
    <property type="match status" value="1"/>
</dbReference>
<accession>A0A975U5A8</accession>
<dbReference type="NCBIfam" id="TIGR03725">
    <property type="entry name" value="T6A_YeaZ"/>
    <property type="match status" value="1"/>
</dbReference>
<evidence type="ECO:0000313" key="2">
    <source>
        <dbReference type="EMBL" id="QXM26008.1"/>
    </source>
</evidence>
<dbReference type="KEGG" id="elio:KO353_07405"/>
<name>A0A975U5A8_9PROT</name>
<dbReference type="GO" id="GO:0002949">
    <property type="term" value="P:tRNA threonylcarbamoyladenosine modification"/>
    <property type="evidence" value="ECO:0007669"/>
    <property type="project" value="InterPro"/>
</dbReference>
<keyword evidence="3" id="KW-1185">Reference proteome</keyword>
<feature type="domain" description="Gcp-like" evidence="1">
    <location>
        <begin position="36"/>
        <end position="126"/>
    </location>
</feature>
<dbReference type="PANTHER" id="PTHR11735:SF11">
    <property type="entry name" value="TRNA THREONYLCARBAMOYLADENOSINE BIOSYNTHESIS PROTEIN TSAB"/>
    <property type="match status" value="1"/>
</dbReference>
<sequence>MLILCLDASLARTGAALVGGDAVLAEADAEGGQGQAEAIAVLAERVLADARIRPPALDAVAATVGPGGFTGIRAALSLAHGIADGAGVPFVAVTTAEALALPHAAQATVAVLIDSRRGHRFVQVFEAASGLPRALGAPAAVAASALAGHIAPGALTVGDAPEAERQALPRARDLAPLAAARLAGRLAPLEPLPLYLDPPAARPASGLRPEPAA</sequence>
<dbReference type="PANTHER" id="PTHR11735">
    <property type="entry name" value="TRNA N6-ADENOSINE THREONYLCARBAMOYLTRANSFERASE"/>
    <property type="match status" value="1"/>
</dbReference>
<keyword evidence="2" id="KW-0012">Acyltransferase</keyword>
<protein>
    <submittedName>
        <fullName evidence="2">tRNA (Adenosine(37)-N6)-threonylcarbamoyltransferase complex dimerization subunit type 1 TsaB</fullName>
        <ecNumber evidence="2">2.3.1.234</ecNumber>
    </submittedName>
</protein>
<organism evidence="2 3">
    <name type="scientific">Elioraea tepida</name>
    <dbReference type="NCBI Taxonomy" id="2843330"/>
    <lineage>
        <taxon>Bacteria</taxon>
        <taxon>Pseudomonadati</taxon>
        <taxon>Pseudomonadota</taxon>
        <taxon>Alphaproteobacteria</taxon>
        <taxon>Acetobacterales</taxon>
        <taxon>Elioraeaceae</taxon>
        <taxon>Elioraea</taxon>
    </lineage>
</organism>
<dbReference type="EC" id="2.3.1.234" evidence="2"/>
<evidence type="ECO:0000313" key="3">
    <source>
        <dbReference type="Proteomes" id="UP000694001"/>
    </source>
</evidence>
<keyword evidence="2" id="KW-0808">Transferase</keyword>